<keyword evidence="2 10" id="KW-0813">Transport</keyword>
<evidence type="ECO:0000256" key="6">
    <source>
        <dbReference type="ARBA" id="ARBA00023065"/>
    </source>
</evidence>
<evidence type="ECO:0000256" key="7">
    <source>
        <dbReference type="ARBA" id="ARBA00023114"/>
    </source>
</evidence>
<dbReference type="Pfam" id="PF02530">
    <property type="entry name" value="Porin_2"/>
    <property type="match status" value="1"/>
</dbReference>
<comment type="caution">
    <text evidence="11">The sequence shown here is derived from an EMBL/GenBank/DDBJ whole genome shotgun (WGS) entry which is preliminary data.</text>
</comment>
<evidence type="ECO:0000256" key="8">
    <source>
        <dbReference type="ARBA" id="ARBA00023136"/>
    </source>
</evidence>
<evidence type="ECO:0000256" key="1">
    <source>
        <dbReference type="ARBA" id="ARBA00009521"/>
    </source>
</evidence>
<keyword evidence="12" id="KW-1185">Reference proteome</keyword>
<keyword evidence="6 10" id="KW-0406">Ion transport</keyword>
<evidence type="ECO:0000256" key="5">
    <source>
        <dbReference type="ARBA" id="ARBA00022729"/>
    </source>
</evidence>
<evidence type="ECO:0000256" key="3">
    <source>
        <dbReference type="ARBA" id="ARBA00022452"/>
    </source>
</evidence>
<proteinExistence type="inferred from homology"/>
<comment type="domain">
    <text evidence="10">Consists of 16-stranded beta-barrel sheets, with large surface-exposed loops, that form a transmembrane pore at the center of each barrel. The pore is partially ocluded by a peptide loop that folds into the pore lumen.</text>
</comment>
<keyword evidence="5 10" id="KW-0732">Signal</keyword>
<protein>
    <recommendedName>
        <fullName evidence="10">Porin</fullName>
    </recommendedName>
</protein>
<evidence type="ECO:0000256" key="4">
    <source>
        <dbReference type="ARBA" id="ARBA00022692"/>
    </source>
</evidence>
<dbReference type="SUPFAM" id="SSF56935">
    <property type="entry name" value="Porins"/>
    <property type="match status" value="1"/>
</dbReference>
<dbReference type="EMBL" id="SJFN01000006">
    <property type="protein sequence ID" value="TBW39760.1"/>
    <property type="molecule type" value="Genomic_DNA"/>
</dbReference>
<dbReference type="InterPro" id="IPR003684">
    <property type="entry name" value="Porin_alphabac"/>
</dbReference>
<dbReference type="GO" id="GO:0009279">
    <property type="term" value="C:cell outer membrane"/>
    <property type="evidence" value="ECO:0007669"/>
    <property type="project" value="UniProtKB-SubCell"/>
</dbReference>
<keyword evidence="8 10" id="KW-0472">Membrane</keyword>
<evidence type="ECO:0000256" key="9">
    <source>
        <dbReference type="ARBA" id="ARBA00023237"/>
    </source>
</evidence>
<evidence type="ECO:0000313" key="11">
    <source>
        <dbReference type="EMBL" id="TBW39760.1"/>
    </source>
</evidence>
<keyword evidence="3 10" id="KW-1134">Transmembrane beta strand</keyword>
<dbReference type="Proteomes" id="UP000292781">
    <property type="component" value="Unassembled WGS sequence"/>
</dbReference>
<feature type="chain" id="PRO_5021043434" description="Porin" evidence="10">
    <location>
        <begin position="22"/>
        <end position="451"/>
    </location>
</feature>
<evidence type="ECO:0000256" key="10">
    <source>
        <dbReference type="RuleBase" id="RU364005"/>
    </source>
</evidence>
<sequence length="451" mass="47897">MNFKLALVAVAAVGVASTAQAADLAKKAPAAANYVKVCDAFGAGFFYIPGSDTCLKISGFVYAEARGGTGKLGRYDTTNSAFGNRTRSGNDLYSRTRAEIQFDARTATEMGLLRSYIALRHQTNTGDTSGTLMAAGAFVQFAGVTAGYARSNFDFAPAGYSYGTDYSTNAYSYTFLNQLAYTFSFGNGVSATLALEDPSSTDLNFSGASHRFVGNSGSSVAWVKYDSTKTNPFTGAAYAAPYAGVRAPDVVANLAVAQAWGKAQLSVAYHDVYSTVDDTAAWAISGGVEVNLPMLAAGDKAYLVGTYSSGAVAFATQLQNATGKIQEVFFNAFGSGIGQDFVIVNGKNKLTNTWAVNGGLHHEFSPQWELNVDAGYVKVDGYQWRDEEFVGAGVDLRWKPVKGFQIGADVEYGKLTFSNNTVNAIKGVAAASTLKSSYDGWLGEIRVRRDF</sequence>
<comment type="similarity">
    <text evidence="1 10">Belongs to the alphaproteobacteria porin family.</text>
</comment>
<gene>
    <name evidence="11" type="ORF">EYW49_05750</name>
</gene>
<keyword evidence="9 10" id="KW-0998">Cell outer membrane</keyword>
<feature type="signal peptide" evidence="10">
    <location>
        <begin position="1"/>
        <end position="21"/>
    </location>
</feature>
<keyword evidence="4 10" id="KW-0812">Transmembrane</keyword>
<dbReference type="GO" id="GO:0006811">
    <property type="term" value="P:monoatomic ion transport"/>
    <property type="evidence" value="ECO:0007669"/>
    <property type="project" value="UniProtKB-KW"/>
</dbReference>
<name>A0A4Q9VVI4_9HYPH</name>
<dbReference type="GO" id="GO:0015288">
    <property type="term" value="F:porin activity"/>
    <property type="evidence" value="ECO:0007669"/>
    <property type="project" value="UniProtKB-KW"/>
</dbReference>
<comment type="function">
    <text evidence="10">Forms passive diffusion pores that allow small molecular weight hydrophilic materials across the outer membrane.</text>
</comment>
<evidence type="ECO:0000256" key="2">
    <source>
        <dbReference type="ARBA" id="ARBA00022448"/>
    </source>
</evidence>
<dbReference type="GO" id="GO:0046930">
    <property type="term" value="C:pore complex"/>
    <property type="evidence" value="ECO:0007669"/>
    <property type="project" value="UniProtKB-KW"/>
</dbReference>
<comment type="subcellular location">
    <subcellularLocation>
        <location evidence="10">Cell outer membrane</location>
        <topology evidence="10">Multi-pass membrane protein</topology>
    </subcellularLocation>
</comment>
<organism evidence="11 12">
    <name type="scientific">Siculibacillus lacustris</name>
    <dbReference type="NCBI Taxonomy" id="1549641"/>
    <lineage>
        <taxon>Bacteria</taxon>
        <taxon>Pseudomonadati</taxon>
        <taxon>Pseudomonadota</taxon>
        <taxon>Alphaproteobacteria</taxon>
        <taxon>Hyphomicrobiales</taxon>
        <taxon>Ancalomicrobiaceae</taxon>
        <taxon>Siculibacillus</taxon>
    </lineage>
</organism>
<reference evidence="11 12" key="1">
    <citation type="submission" date="2019-02" db="EMBL/GenBank/DDBJ databases">
        <title>Siculibacillus lacustris gen. nov., sp. nov., a new rosette-forming bacterium isolated from a freshwater crater lake (Lake St. Ana, Romania).</title>
        <authorList>
            <person name="Felfoldi T."/>
            <person name="Marton Z."/>
            <person name="Szabo A."/>
            <person name="Mentes A."/>
            <person name="Boka K."/>
            <person name="Marialigeti K."/>
            <person name="Mathe I."/>
            <person name="Koncz M."/>
            <person name="Schumann P."/>
            <person name="Toth E."/>
        </authorList>
    </citation>
    <scope>NUCLEOTIDE SEQUENCE [LARGE SCALE GENOMIC DNA]</scope>
    <source>
        <strain evidence="11 12">SA-279</strain>
    </source>
</reference>
<dbReference type="AlphaFoldDB" id="A0A4Q9VVI4"/>
<evidence type="ECO:0000313" key="12">
    <source>
        <dbReference type="Proteomes" id="UP000292781"/>
    </source>
</evidence>
<dbReference type="OrthoDB" id="7801681at2"/>
<accession>A0A4Q9VVI4</accession>
<dbReference type="RefSeq" id="WP_131307119.1">
    <property type="nucleotide sequence ID" value="NZ_SJFN01000006.1"/>
</dbReference>
<keyword evidence="7 10" id="KW-0626">Porin</keyword>